<keyword evidence="9" id="KW-1185">Reference proteome</keyword>
<dbReference type="Gene3D" id="3.30.1130.10">
    <property type="match status" value="1"/>
</dbReference>
<comment type="function">
    <text evidence="6">Catalyzes the conversion of 7,8-dihydroneopterin to 6-hydroxymethyl-7,8-dihydropterin.</text>
</comment>
<dbReference type="Pfam" id="PF02152">
    <property type="entry name" value="FolB"/>
    <property type="match status" value="1"/>
</dbReference>
<evidence type="ECO:0000256" key="4">
    <source>
        <dbReference type="ARBA" id="ARBA00022909"/>
    </source>
</evidence>
<dbReference type="EC" id="4.1.2.25" evidence="6"/>
<feature type="domain" description="Dihydroneopterin aldolase/epimerase" evidence="7">
    <location>
        <begin position="8"/>
        <end position="120"/>
    </location>
</feature>
<dbReference type="GO" id="GO:0004150">
    <property type="term" value="F:dihydroneopterin aldolase activity"/>
    <property type="evidence" value="ECO:0007669"/>
    <property type="project" value="UniProtKB-UniRule"/>
</dbReference>
<evidence type="ECO:0000313" key="8">
    <source>
        <dbReference type="EMBL" id="QEK51191.1"/>
    </source>
</evidence>
<dbReference type="Proteomes" id="UP000323653">
    <property type="component" value="Chromosome"/>
</dbReference>
<dbReference type="NCBIfam" id="TIGR00526">
    <property type="entry name" value="folB_dom"/>
    <property type="match status" value="1"/>
</dbReference>
<dbReference type="RefSeq" id="WP_149074229.1">
    <property type="nucleotide sequence ID" value="NZ_CP043329.1"/>
</dbReference>
<dbReference type="InterPro" id="IPR043133">
    <property type="entry name" value="GTP-CH-I_C/QueF"/>
</dbReference>
<dbReference type="EMBL" id="CP043329">
    <property type="protein sequence ID" value="QEK51191.1"/>
    <property type="molecule type" value="Genomic_DNA"/>
</dbReference>
<dbReference type="UniPathway" id="UPA00077">
    <property type="reaction ID" value="UER00154"/>
</dbReference>
<name>A0A5C0VHP9_9SPHI</name>
<comment type="catalytic activity">
    <reaction evidence="1 6">
        <text>7,8-dihydroneopterin = 6-hydroxymethyl-7,8-dihydropterin + glycolaldehyde</text>
        <dbReference type="Rhea" id="RHEA:10540"/>
        <dbReference type="ChEBI" id="CHEBI:17001"/>
        <dbReference type="ChEBI" id="CHEBI:17071"/>
        <dbReference type="ChEBI" id="CHEBI:44841"/>
        <dbReference type="EC" id="4.1.2.25"/>
    </reaction>
</comment>
<dbReference type="InterPro" id="IPR006156">
    <property type="entry name" value="Dihydroneopterin_aldolase"/>
</dbReference>
<proteinExistence type="inferred from homology"/>
<dbReference type="KEGG" id="pej:FYC62_05505"/>
<organism evidence="8 9">
    <name type="scientific">Pedobacter aquae</name>
    <dbReference type="NCBI Taxonomy" id="2605747"/>
    <lineage>
        <taxon>Bacteria</taxon>
        <taxon>Pseudomonadati</taxon>
        <taxon>Bacteroidota</taxon>
        <taxon>Sphingobacteriia</taxon>
        <taxon>Sphingobacteriales</taxon>
        <taxon>Sphingobacteriaceae</taxon>
        <taxon>Pedobacter</taxon>
    </lineage>
</organism>
<dbReference type="AlphaFoldDB" id="A0A5C0VHP9"/>
<evidence type="ECO:0000256" key="1">
    <source>
        <dbReference type="ARBA" id="ARBA00001353"/>
    </source>
</evidence>
<dbReference type="SUPFAM" id="SSF55620">
    <property type="entry name" value="Tetrahydrobiopterin biosynthesis enzymes-like"/>
    <property type="match status" value="1"/>
</dbReference>
<dbReference type="SMART" id="SM00905">
    <property type="entry name" value="FolB"/>
    <property type="match status" value="1"/>
</dbReference>
<evidence type="ECO:0000256" key="6">
    <source>
        <dbReference type="RuleBase" id="RU362079"/>
    </source>
</evidence>
<accession>A0A5C0VHP9</accession>
<evidence type="ECO:0000313" key="9">
    <source>
        <dbReference type="Proteomes" id="UP000323653"/>
    </source>
</evidence>
<keyword evidence="5 6" id="KW-0456">Lyase</keyword>
<dbReference type="GO" id="GO:0005737">
    <property type="term" value="C:cytoplasm"/>
    <property type="evidence" value="ECO:0007669"/>
    <property type="project" value="TreeGrafter"/>
</dbReference>
<dbReference type="PANTHER" id="PTHR42844">
    <property type="entry name" value="DIHYDRONEOPTERIN ALDOLASE 1-RELATED"/>
    <property type="match status" value="1"/>
</dbReference>
<dbReference type="NCBIfam" id="TIGR00525">
    <property type="entry name" value="folB"/>
    <property type="match status" value="1"/>
</dbReference>
<dbReference type="GO" id="GO:0046656">
    <property type="term" value="P:folic acid biosynthetic process"/>
    <property type="evidence" value="ECO:0007669"/>
    <property type="project" value="UniProtKB-UniRule"/>
</dbReference>
<keyword evidence="4 6" id="KW-0289">Folate biosynthesis</keyword>
<sequence length="125" mass="14502">MSVIKRKIALEEVKFNAPIGFFEEERILKNNFLFSAYVSYTLHHQQDTDNLDHTVDYSKLYDIAKNHFSKEAKLLEHVAHGILDDILAAYPFLAYINIQIKKLNPPIQAEIKNSLVELTYQAEHV</sequence>
<comment type="pathway">
    <text evidence="2 6">Cofactor biosynthesis; tetrahydrofolate biosynthesis; 2-amino-4-hydroxy-6-hydroxymethyl-7,8-dihydropteridine diphosphate from 7,8-dihydroneopterin triphosphate: step 3/4.</text>
</comment>
<dbReference type="PANTHER" id="PTHR42844:SF1">
    <property type="entry name" value="DIHYDRONEOPTERIN ALDOLASE 1-RELATED"/>
    <property type="match status" value="1"/>
</dbReference>
<reference evidence="8 9" key="1">
    <citation type="submission" date="2019-08" db="EMBL/GenBank/DDBJ databases">
        <title>Pedobacter sp. nov., isolated from Han river, South Korea.</title>
        <authorList>
            <person name="Lee D.-H."/>
            <person name="Kim Y.-S."/>
            <person name="Hwang E.-M."/>
            <person name="Le Tran T.C."/>
            <person name="Cha C.-J."/>
        </authorList>
    </citation>
    <scope>NUCLEOTIDE SEQUENCE [LARGE SCALE GENOMIC DNA]</scope>
    <source>
        <strain evidence="8 9">CJ43</strain>
    </source>
</reference>
<dbReference type="InterPro" id="IPR006157">
    <property type="entry name" value="FolB_dom"/>
</dbReference>
<protein>
    <recommendedName>
        <fullName evidence="6">7,8-dihydroneopterin aldolase</fullName>
        <ecNumber evidence="6">4.1.2.25</ecNumber>
    </recommendedName>
</protein>
<gene>
    <name evidence="8" type="primary">folB</name>
    <name evidence="8" type="ORF">FYC62_05505</name>
</gene>
<evidence type="ECO:0000256" key="3">
    <source>
        <dbReference type="ARBA" id="ARBA00005708"/>
    </source>
</evidence>
<evidence type="ECO:0000256" key="2">
    <source>
        <dbReference type="ARBA" id="ARBA00005013"/>
    </source>
</evidence>
<evidence type="ECO:0000259" key="7">
    <source>
        <dbReference type="SMART" id="SM00905"/>
    </source>
</evidence>
<comment type="similarity">
    <text evidence="3 6">Belongs to the DHNA family.</text>
</comment>
<dbReference type="GO" id="GO:0046654">
    <property type="term" value="P:tetrahydrofolate biosynthetic process"/>
    <property type="evidence" value="ECO:0007669"/>
    <property type="project" value="UniProtKB-UniRule"/>
</dbReference>
<evidence type="ECO:0000256" key="5">
    <source>
        <dbReference type="ARBA" id="ARBA00023239"/>
    </source>
</evidence>